<comment type="caution">
    <text evidence="3">The sequence shown here is derived from an EMBL/GenBank/DDBJ whole genome shotgun (WGS) entry which is preliminary data.</text>
</comment>
<dbReference type="GO" id="GO:0016787">
    <property type="term" value="F:hydrolase activity"/>
    <property type="evidence" value="ECO:0007669"/>
    <property type="project" value="InterPro"/>
</dbReference>
<feature type="transmembrane region" description="Helical" evidence="1">
    <location>
        <begin position="85"/>
        <end position="105"/>
    </location>
</feature>
<accession>A0A2T2WUG9</accession>
<feature type="transmembrane region" description="Helical" evidence="1">
    <location>
        <begin position="12"/>
        <end position="29"/>
    </location>
</feature>
<dbReference type="InterPro" id="IPR006186">
    <property type="entry name" value="Ser/Thr-sp_prot-phosphatase"/>
</dbReference>
<feature type="transmembrane region" description="Helical" evidence="1">
    <location>
        <begin position="189"/>
        <end position="209"/>
    </location>
</feature>
<feature type="transmembrane region" description="Helical" evidence="1">
    <location>
        <begin position="364"/>
        <end position="380"/>
    </location>
</feature>
<gene>
    <name evidence="3" type="ORF">C7B43_15895</name>
</gene>
<reference evidence="3 4" key="1">
    <citation type="journal article" date="2014" name="BMC Genomics">
        <title>Comparison of environmental and isolate Sulfobacillus genomes reveals diverse carbon, sulfur, nitrogen, and hydrogen metabolisms.</title>
        <authorList>
            <person name="Justice N.B."/>
            <person name="Norman A."/>
            <person name="Brown C.T."/>
            <person name="Singh A."/>
            <person name="Thomas B.C."/>
            <person name="Banfield J.F."/>
        </authorList>
    </citation>
    <scope>NUCLEOTIDE SEQUENCE [LARGE SCALE GENOMIC DNA]</scope>
    <source>
        <strain evidence="3">AMDSBA1</strain>
    </source>
</reference>
<keyword evidence="1" id="KW-0812">Transmembrane</keyword>
<evidence type="ECO:0000313" key="4">
    <source>
        <dbReference type="Proteomes" id="UP000242699"/>
    </source>
</evidence>
<dbReference type="EMBL" id="PXYT01000048">
    <property type="protein sequence ID" value="PSR25876.1"/>
    <property type="molecule type" value="Genomic_DNA"/>
</dbReference>
<dbReference type="PROSITE" id="PS00125">
    <property type="entry name" value="SER_THR_PHOSPHATASE"/>
    <property type="match status" value="1"/>
</dbReference>
<feature type="transmembrane region" description="Helical" evidence="1">
    <location>
        <begin position="165"/>
        <end position="183"/>
    </location>
</feature>
<keyword evidence="1" id="KW-1133">Transmembrane helix</keyword>
<feature type="transmembrane region" description="Helical" evidence="1">
    <location>
        <begin position="327"/>
        <end position="344"/>
    </location>
</feature>
<evidence type="ECO:0000313" key="3">
    <source>
        <dbReference type="EMBL" id="PSR25876.1"/>
    </source>
</evidence>
<organism evidence="3 4">
    <name type="scientific">Sulfobacillus benefaciens</name>
    <dbReference type="NCBI Taxonomy" id="453960"/>
    <lineage>
        <taxon>Bacteria</taxon>
        <taxon>Bacillati</taxon>
        <taxon>Bacillota</taxon>
        <taxon>Clostridia</taxon>
        <taxon>Eubacteriales</taxon>
        <taxon>Clostridiales Family XVII. Incertae Sedis</taxon>
        <taxon>Sulfobacillus</taxon>
    </lineage>
</organism>
<feature type="transmembrane region" description="Helical" evidence="1">
    <location>
        <begin position="392"/>
        <end position="409"/>
    </location>
</feature>
<dbReference type="AlphaFoldDB" id="A0A2T2WUG9"/>
<evidence type="ECO:0000256" key="1">
    <source>
        <dbReference type="SAM" id="Phobius"/>
    </source>
</evidence>
<feature type="transmembrane region" description="Helical" evidence="1">
    <location>
        <begin position="283"/>
        <end position="307"/>
    </location>
</feature>
<proteinExistence type="predicted"/>
<protein>
    <recommendedName>
        <fullName evidence="2">Serine/threonine specific protein phosphatases domain-containing protein</fullName>
    </recommendedName>
</protein>
<feature type="transmembrane region" description="Helical" evidence="1">
    <location>
        <begin position="117"/>
        <end position="135"/>
    </location>
</feature>
<evidence type="ECO:0000259" key="2">
    <source>
        <dbReference type="PROSITE" id="PS00125"/>
    </source>
</evidence>
<sequence>MDHTLPKKHPLTTMALLFIGFLYATYFVTRYGGLWTENDTAVFTQVTRSMIHAKSVLFPGQYTHGFGYPTWLGTLSLLTGIKVSVMNTIVVPFLGMILLVVSAFVAYRTFLKSNRMAVMAVLVLFAVPDLMFTVLRGNHEKLNIALMLMAVVALFRSLKIVYEGNWRAAMIWVMLFYTLVFVNATVNDYFASTFAAASTLTLLAGSILVKRNIPVADPYRTQFTRLTSYVAASWLLVWWVMLYVFPAAGHDFQLLHGALLKLTNLFLTLHTSSNPYAAPTSQWAGYIVRVLVASFRWILFLVSFFIWIQELWRLIVKKQQHRTLEHLFLLALYGGFGLLVALAIPMDFTGLNAGTNLEVRNFPYFALMASPVLVWGLNQAFRRLSAVTRPKIIPIVGVFLALFILIGLFKSTLDPVISNSWIFYTPAEKQALTAFDQHSVSTTLWTGPDNRLVYANTMFNASETTTSQVAGYGYTSSDTDVLISPEVVQNTLVQHKPIPRYQSKNRIYDNGSAQIYRRIPRTLFEANGS</sequence>
<keyword evidence="1" id="KW-0472">Membrane</keyword>
<feature type="transmembrane region" description="Helical" evidence="1">
    <location>
        <begin position="141"/>
        <end position="158"/>
    </location>
</feature>
<feature type="transmembrane region" description="Helical" evidence="1">
    <location>
        <begin position="229"/>
        <end position="249"/>
    </location>
</feature>
<dbReference type="Proteomes" id="UP000242699">
    <property type="component" value="Unassembled WGS sequence"/>
</dbReference>
<feature type="domain" description="Serine/threonine specific protein phosphatases" evidence="2">
    <location>
        <begin position="135"/>
        <end position="140"/>
    </location>
</feature>
<name>A0A2T2WUG9_9FIRM</name>